<dbReference type="Pfam" id="PF04002">
    <property type="entry name" value="RadC"/>
    <property type="match status" value="1"/>
</dbReference>
<dbReference type="PATRIC" id="fig|1121290.3.peg.428"/>
<dbReference type="PANTHER" id="PTHR30471:SF3">
    <property type="entry name" value="UPF0758 PROTEIN YEES-RELATED"/>
    <property type="match status" value="1"/>
</dbReference>
<proteinExistence type="inferred from homology"/>
<dbReference type="NCBIfam" id="TIGR00608">
    <property type="entry name" value="radc"/>
    <property type="match status" value="1"/>
</dbReference>
<dbReference type="GO" id="GO:0046872">
    <property type="term" value="F:metal ion binding"/>
    <property type="evidence" value="ECO:0007669"/>
    <property type="project" value="UniProtKB-KW"/>
</dbReference>
<evidence type="ECO:0000256" key="4">
    <source>
        <dbReference type="ARBA" id="ARBA00022801"/>
    </source>
</evidence>
<accession>A0A1E8F192</accession>
<dbReference type="Gene3D" id="3.40.140.10">
    <property type="entry name" value="Cytidine Deaminase, domain 2"/>
    <property type="match status" value="1"/>
</dbReference>
<comment type="similarity">
    <text evidence="1 7">Belongs to the UPF0758 family.</text>
</comment>
<protein>
    <recommendedName>
        <fullName evidence="8">MPN domain-containing protein</fullName>
    </recommendedName>
</protein>
<evidence type="ECO:0000256" key="3">
    <source>
        <dbReference type="ARBA" id="ARBA00022723"/>
    </source>
</evidence>
<dbReference type="InterPro" id="IPR025657">
    <property type="entry name" value="RadC_JAB"/>
</dbReference>
<dbReference type="GO" id="GO:0008237">
    <property type="term" value="F:metallopeptidase activity"/>
    <property type="evidence" value="ECO:0007669"/>
    <property type="project" value="UniProtKB-KW"/>
</dbReference>
<evidence type="ECO:0000259" key="8">
    <source>
        <dbReference type="PROSITE" id="PS50249"/>
    </source>
</evidence>
<dbReference type="EMBL" id="LZFO01000004">
    <property type="protein sequence ID" value="OFI07231.1"/>
    <property type="molecule type" value="Genomic_DNA"/>
</dbReference>
<dbReference type="NCBIfam" id="NF000642">
    <property type="entry name" value="PRK00024.1"/>
    <property type="match status" value="1"/>
</dbReference>
<dbReference type="PROSITE" id="PS01302">
    <property type="entry name" value="UPF0758"/>
    <property type="match status" value="1"/>
</dbReference>
<keyword evidence="6" id="KW-0482">Metalloprotease</keyword>
<evidence type="ECO:0000256" key="6">
    <source>
        <dbReference type="ARBA" id="ARBA00023049"/>
    </source>
</evidence>
<dbReference type="InterPro" id="IPR020891">
    <property type="entry name" value="UPF0758_CS"/>
</dbReference>
<dbReference type="GO" id="GO:0006508">
    <property type="term" value="P:proteolysis"/>
    <property type="evidence" value="ECO:0007669"/>
    <property type="project" value="UniProtKB-KW"/>
</dbReference>
<name>A0A1E8F192_9CLOT</name>
<organism evidence="9 10">
    <name type="scientific">Clostridium acetireducens DSM 10703</name>
    <dbReference type="NCBI Taxonomy" id="1121290"/>
    <lineage>
        <taxon>Bacteria</taxon>
        <taxon>Bacillati</taxon>
        <taxon>Bacillota</taxon>
        <taxon>Clostridia</taxon>
        <taxon>Eubacteriales</taxon>
        <taxon>Clostridiaceae</taxon>
        <taxon>Clostridium</taxon>
    </lineage>
</organism>
<dbReference type="InterPro" id="IPR001405">
    <property type="entry name" value="UPF0758"/>
</dbReference>
<evidence type="ECO:0000256" key="5">
    <source>
        <dbReference type="ARBA" id="ARBA00022833"/>
    </source>
</evidence>
<evidence type="ECO:0000256" key="7">
    <source>
        <dbReference type="RuleBase" id="RU003797"/>
    </source>
</evidence>
<keyword evidence="5" id="KW-0862">Zinc</keyword>
<reference evidence="9 10" key="1">
    <citation type="submission" date="2016-06" db="EMBL/GenBank/DDBJ databases">
        <title>Genome sequence of Clostridium acetireducens DSM 10703.</title>
        <authorList>
            <person name="Poehlein A."/>
            <person name="Fluechter S."/>
            <person name="Duerre P."/>
            <person name="Daniel R."/>
        </authorList>
    </citation>
    <scope>NUCLEOTIDE SEQUENCE [LARGE SCALE GENOMIC DNA]</scope>
    <source>
        <strain evidence="9 10">DSM 10703</strain>
    </source>
</reference>
<dbReference type="CDD" id="cd08071">
    <property type="entry name" value="MPN_DUF2466"/>
    <property type="match status" value="1"/>
</dbReference>
<keyword evidence="2" id="KW-0645">Protease</keyword>
<evidence type="ECO:0000256" key="2">
    <source>
        <dbReference type="ARBA" id="ARBA00022670"/>
    </source>
</evidence>
<keyword evidence="4" id="KW-0378">Hydrolase</keyword>
<dbReference type="InterPro" id="IPR010994">
    <property type="entry name" value="RuvA_2-like"/>
</dbReference>
<gene>
    <name evidence="9" type="ORF">CLOACE_04220</name>
</gene>
<keyword evidence="10" id="KW-1185">Reference proteome</keyword>
<dbReference type="SUPFAM" id="SSF47781">
    <property type="entry name" value="RuvA domain 2-like"/>
    <property type="match status" value="1"/>
</dbReference>
<dbReference type="AlphaFoldDB" id="A0A1E8F192"/>
<comment type="caution">
    <text evidence="9">The sequence shown here is derived from an EMBL/GenBank/DDBJ whole genome shotgun (WGS) entry which is preliminary data.</text>
</comment>
<dbReference type="InterPro" id="IPR037518">
    <property type="entry name" value="MPN"/>
</dbReference>
<dbReference type="STRING" id="1121290.CLAOCE_04220"/>
<evidence type="ECO:0000313" key="10">
    <source>
        <dbReference type="Proteomes" id="UP000175744"/>
    </source>
</evidence>
<evidence type="ECO:0000256" key="1">
    <source>
        <dbReference type="ARBA" id="ARBA00010243"/>
    </source>
</evidence>
<dbReference type="InterPro" id="IPR046778">
    <property type="entry name" value="UPF0758_N"/>
</dbReference>
<feature type="domain" description="MPN" evidence="8">
    <location>
        <begin position="105"/>
        <end position="227"/>
    </location>
</feature>
<dbReference type="Proteomes" id="UP000175744">
    <property type="component" value="Unassembled WGS sequence"/>
</dbReference>
<dbReference type="PROSITE" id="PS50249">
    <property type="entry name" value="MPN"/>
    <property type="match status" value="1"/>
</dbReference>
<evidence type="ECO:0000313" key="9">
    <source>
        <dbReference type="EMBL" id="OFI07231.1"/>
    </source>
</evidence>
<dbReference type="Pfam" id="PF20582">
    <property type="entry name" value="UPF0758_N"/>
    <property type="match status" value="1"/>
</dbReference>
<keyword evidence="3" id="KW-0479">Metal-binding</keyword>
<dbReference type="PANTHER" id="PTHR30471">
    <property type="entry name" value="DNA REPAIR PROTEIN RADC"/>
    <property type="match status" value="1"/>
</dbReference>
<sequence>MYSLKIMDLPENERPRERLLKYGPEVLSNSELLAIILRTGTKKENIISLSGRILKKAGGINGLFNLTAEEFMKIDGIGRSKACQLLAVAEMSKRFHSYKSGNEYKICSPKDAANYVMQEMRHLKQEILRVIMLNTKNVIIKVKDVSLGSINSSIVHPREVFCEAIKNNSVSIIICHNHPSGNPKPSGEDINVTNRLIECGKIIGIQLIDHIIIGDGIYISLKEKGIV</sequence>